<dbReference type="AlphaFoldDB" id="A0A6A4S3J5"/>
<feature type="compositionally biased region" description="Basic residues" evidence="4">
    <location>
        <begin position="294"/>
        <end position="305"/>
    </location>
</feature>
<dbReference type="SUPFAM" id="SSF101898">
    <property type="entry name" value="NHL repeat"/>
    <property type="match status" value="1"/>
</dbReference>
<evidence type="ECO:0000256" key="4">
    <source>
        <dbReference type="SAM" id="MobiDB-lite"/>
    </source>
</evidence>
<evidence type="ECO:0000313" key="5">
    <source>
        <dbReference type="EMBL" id="KAF0026738.1"/>
    </source>
</evidence>
<evidence type="ECO:0000256" key="3">
    <source>
        <dbReference type="SAM" id="Coils"/>
    </source>
</evidence>
<dbReference type="Proteomes" id="UP000438429">
    <property type="component" value="Unassembled WGS sequence"/>
</dbReference>
<feature type="repeat" description="NHL" evidence="2">
    <location>
        <begin position="770"/>
        <end position="806"/>
    </location>
</feature>
<organism evidence="5 6">
    <name type="scientific">Scophthalmus maximus</name>
    <name type="common">Turbot</name>
    <name type="synonym">Psetta maxima</name>
    <dbReference type="NCBI Taxonomy" id="52904"/>
    <lineage>
        <taxon>Eukaryota</taxon>
        <taxon>Metazoa</taxon>
        <taxon>Chordata</taxon>
        <taxon>Craniata</taxon>
        <taxon>Vertebrata</taxon>
        <taxon>Euteleostomi</taxon>
        <taxon>Actinopterygii</taxon>
        <taxon>Neopterygii</taxon>
        <taxon>Teleostei</taxon>
        <taxon>Neoteleostei</taxon>
        <taxon>Acanthomorphata</taxon>
        <taxon>Carangaria</taxon>
        <taxon>Pleuronectiformes</taxon>
        <taxon>Pleuronectoidei</taxon>
        <taxon>Scophthalmidae</taxon>
        <taxon>Scophthalmus</taxon>
    </lineage>
</organism>
<dbReference type="Gene3D" id="2.120.10.30">
    <property type="entry name" value="TolB, C-terminal domain"/>
    <property type="match status" value="1"/>
</dbReference>
<evidence type="ECO:0000313" key="6">
    <source>
        <dbReference type="Proteomes" id="UP000438429"/>
    </source>
</evidence>
<evidence type="ECO:0000256" key="1">
    <source>
        <dbReference type="ARBA" id="ARBA00022737"/>
    </source>
</evidence>
<accession>A0A6A4S3J5</accession>
<comment type="caution">
    <text evidence="5">The sequence shown here is derived from an EMBL/GenBank/DDBJ whole genome shotgun (WGS) entry which is preliminary data.</text>
</comment>
<dbReference type="PANTHER" id="PTHR24104">
    <property type="entry name" value="E3 UBIQUITIN-PROTEIN LIGASE NHLRC1-RELATED"/>
    <property type="match status" value="1"/>
</dbReference>
<evidence type="ECO:0000256" key="2">
    <source>
        <dbReference type="PROSITE-ProRule" id="PRU00504"/>
    </source>
</evidence>
<dbReference type="EMBL" id="VEVO01000019">
    <property type="protein sequence ID" value="KAF0026738.1"/>
    <property type="molecule type" value="Genomic_DNA"/>
</dbReference>
<reference evidence="5 6" key="1">
    <citation type="submission" date="2019-06" db="EMBL/GenBank/DDBJ databases">
        <title>Draft genomes of female and male turbot (Scophthalmus maximus).</title>
        <authorList>
            <person name="Xu H."/>
            <person name="Xu X.-W."/>
            <person name="Shao C."/>
            <person name="Chen S."/>
        </authorList>
    </citation>
    <scope>NUCLEOTIDE SEQUENCE [LARGE SCALE GENOMIC DNA]</scope>
    <source>
        <strain evidence="5">Ysfricsl-2016a</strain>
        <tissue evidence="5">Blood</tissue>
    </source>
</reference>
<feature type="region of interest" description="Disordered" evidence="4">
    <location>
        <begin position="187"/>
        <end position="208"/>
    </location>
</feature>
<feature type="region of interest" description="Disordered" evidence="4">
    <location>
        <begin position="283"/>
        <end position="414"/>
    </location>
</feature>
<dbReference type="GO" id="GO:0061630">
    <property type="term" value="F:ubiquitin protein ligase activity"/>
    <property type="evidence" value="ECO:0007669"/>
    <property type="project" value="TreeGrafter"/>
</dbReference>
<dbReference type="InterPro" id="IPR011042">
    <property type="entry name" value="6-blade_b-propeller_TolB-like"/>
</dbReference>
<dbReference type="InterPro" id="IPR001258">
    <property type="entry name" value="NHL_repeat"/>
</dbReference>
<feature type="compositionally biased region" description="Basic and acidic residues" evidence="4">
    <location>
        <begin position="187"/>
        <end position="200"/>
    </location>
</feature>
<feature type="compositionally biased region" description="Polar residues" evidence="4">
    <location>
        <begin position="346"/>
        <end position="362"/>
    </location>
</feature>
<feature type="repeat" description="NHL" evidence="2">
    <location>
        <begin position="576"/>
        <end position="619"/>
    </location>
</feature>
<protein>
    <recommendedName>
        <fullName evidence="7">E3 ubiquitin-protein ligase TRIM32</fullName>
    </recommendedName>
</protein>
<keyword evidence="3" id="KW-0175">Coiled coil</keyword>
<dbReference type="GO" id="GO:0000209">
    <property type="term" value="P:protein polyubiquitination"/>
    <property type="evidence" value="ECO:0007669"/>
    <property type="project" value="TreeGrafter"/>
</dbReference>
<dbReference type="CDD" id="cd14961">
    <property type="entry name" value="NHL_TRIM32_like"/>
    <property type="match status" value="1"/>
</dbReference>
<keyword evidence="1" id="KW-0677">Repeat</keyword>
<proteinExistence type="predicted"/>
<feature type="coiled-coil region" evidence="3">
    <location>
        <begin position="19"/>
        <end position="111"/>
    </location>
</feature>
<dbReference type="GO" id="GO:0043161">
    <property type="term" value="P:proteasome-mediated ubiquitin-dependent protein catabolic process"/>
    <property type="evidence" value="ECO:0007669"/>
    <property type="project" value="TreeGrafter"/>
</dbReference>
<dbReference type="PANTHER" id="PTHR24104:SF53">
    <property type="match status" value="1"/>
</dbReference>
<feature type="repeat" description="NHL" evidence="2">
    <location>
        <begin position="814"/>
        <end position="847"/>
    </location>
</feature>
<dbReference type="InterPro" id="IPR050952">
    <property type="entry name" value="TRIM-NHL_E3_ligases"/>
</dbReference>
<evidence type="ECO:0008006" key="7">
    <source>
        <dbReference type="Google" id="ProtNLM"/>
    </source>
</evidence>
<sequence>MTVNVRLLRVIRCLARCDLAQAETELRRQQERHATETESVKRGVERAVLGACREERRLLERVEQDHRDTQQHLEQVQRENMAAVRVSQSLLDKRFRKLAQLQQQIQEFGQQPGLDQSGQGQKQLLKEVTEFLQPWEISVSLKKVNFKPSSQPNAVTFGDIRVQEQSLCLNVGGCGPQGQMCALHSQGEDKNDQGTGEEKGILGQGWTSPTGRVVRKISLSTRSDVESEEEPKVSSTKTWGWLPKCKQTDWESSQYNEEESDSFHQRGEDVFLAVPTVLQNMDPEGKDQMYKMNRNGKHNSPRTQRRPLSVVSGRQPSPSPERRQEHAKTSPYLGLDNQEGDKGKINQESNSRLLRYVQTSPRLTPREPLTSHSCLDLTCRGRPHSRLSQSSDEHSLGTLGDSGRAPSPTDSLDSNYTFIVGPSHDYCTNRGSLSYNRRLSKSAVDLTHKTRPLISGGSIEQEGVWRVKCNKFNTMSSSNSASPALSRGSRISDMGRTLSYPSYKGHNVLNQPQKKTTVAGSKQLLVGRSLSMSVIDGSTEEPKRDRGERGEPALVELKEEGDLSFTAFNPRGPHLIRQFGKQGSGRADLTLPSGIHATPQGQLFIVDCGNARVQQVTSPTSDGSARRCRNYFDIAVNAKGLIALSCAAERALLVFSRHGRLLQTFGGSGLGSAKDELEAPRGVTVTRLDEFLVADIRKGTLIALKLDPKTGYRLERTVVTGFHRPYLVAACLSSGMVAVSERGNETGRVPCIKVLEPSWNTVRILGVCSGMGPVLVCPWGICIDPEGNVLVADWGEEHSVLLYPAHGAGWPIVNHGLSSPRGLTLLPEGQLAVSDSMHHCVKIYQYKGTQR</sequence>
<dbReference type="Pfam" id="PF01436">
    <property type="entry name" value="NHL"/>
    <property type="match status" value="2"/>
</dbReference>
<name>A0A6A4S3J5_SCOMX</name>
<gene>
    <name evidence="5" type="ORF">F2P81_021475</name>
</gene>
<dbReference type="PROSITE" id="PS51125">
    <property type="entry name" value="NHL"/>
    <property type="match status" value="3"/>
</dbReference>